<proteinExistence type="predicted"/>
<dbReference type="OrthoDB" id="9153755at2"/>
<keyword evidence="2" id="KW-1185">Reference proteome</keyword>
<reference evidence="1 2" key="1">
    <citation type="submission" date="2015-04" db="EMBL/GenBank/DDBJ databases">
        <title>Draft Genome Sequence of the Novel Agar-Digesting Marine Bacterium Q1.</title>
        <authorList>
            <person name="Li Y."/>
            <person name="Li D."/>
            <person name="Chen G."/>
            <person name="Du Z."/>
        </authorList>
    </citation>
    <scope>NUCLEOTIDE SEQUENCE [LARGE SCALE GENOMIC DNA]</scope>
    <source>
        <strain evidence="1 2">Q1</strain>
    </source>
</reference>
<accession>A0A0J8GNU8</accession>
<dbReference type="STRING" id="1513271.XM47_14290"/>
<sequence>MLHKTMDKLNLKLSGKLTRHKQAYLLVVLALVTWSNLASEFYDPASLSGTRGIQLIPEATVSLQTTDNLYFQTDNTTRSNLIWFKPSVKAGWGDGLNYAWLAYQAQIKSVSQFKQDDYSDHQLQAAVKYDVHSKHKLKLLADLSSLHQERGTGLTERNYQLIDSPLNYLFTNLSSSYKYGAESAKAMLGVGLAYSKKQYQNYQTLTTGRNFEKQKIWTDFEYDLGPVTATTFDLTTEKLNYDLADGTQINRNHRTDKFLIGIKWQGLAKTTGRLKLGWQRKIFETSQQANFYGTAVDIGLTWQPKTYSSFSFNLAKSAKDSETEGAFIKLIEWRFKWLHEWSETGATRMELTRNHQNYIGQSGRKDTDLAILAAYEFKLTRWFKADIHFNRQVHKSTSADLTFDKNLIGFTLTGGL</sequence>
<organism evidence="1 2">
    <name type="scientific">Catenovulum maritimum</name>
    <dbReference type="NCBI Taxonomy" id="1513271"/>
    <lineage>
        <taxon>Bacteria</taxon>
        <taxon>Pseudomonadati</taxon>
        <taxon>Pseudomonadota</taxon>
        <taxon>Gammaproteobacteria</taxon>
        <taxon>Alteromonadales</taxon>
        <taxon>Alteromonadaceae</taxon>
        <taxon>Catenovulum</taxon>
    </lineage>
</organism>
<gene>
    <name evidence="1" type="ORF">XM47_14290</name>
</gene>
<dbReference type="InterPro" id="IPR018759">
    <property type="entry name" value="BBP2_2"/>
</dbReference>
<dbReference type="Pfam" id="PF10082">
    <property type="entry name" value="BBP2_2"/>
    <property type="match status" value="1"/>
</dbReference>
<dbReference type="RefSeq" id="WP_048693887.1">
    <property type="nucleotide sequence ID" value="NZ_KQ130497.1"/>
</dbReference>
<dbReference type="AlphaFoldDB" id="A0A0J8GNU8"/>
<evidence type="ECO:0000313" key="1">
    <source>
        <dbReference type="EMBL" id="KMT64457.1"/>
    </source>
</evidence>
<protein>
    <submittedName>
        <fullName evidence="1">Uncharacterized protein</fullName>
    </submittedName>
</protein>
<evidence type="ECO:0000313" key="2">
    <source>
        <dbReference type="Proteomes" id="UP000037600"/>
    </source>
</evidence>
<dbReference type="EMBL" id="LAZL01000024">
    <property type="protein sequence ID" value="KMT64457.1"/>
    <property type="molecule type" value="Genomic_DNA"/>
</dbReference>
<dbReference type="Proteomes" id="UP000037600">
    <property type="component" value="Unassembled WGS sequence"/>
</dbReference>
<name>A0A0J8GNU8_9ALTE</name>
<comment type="caution">
    <text evidence="1">The sequence shown here is derived from an EMBL/GenBank/DDBJ whole genome shotgun (WGS) entry which is preliminary data.</text>
</comment>